<proteinExistence type="predicted"/>
<keyword evidence="1" id="KW-0812">Transmembrane</keyword>
<accession>A0A7V3RG56</accession>
<dbReference type="Gene3D" id="1.10.10.1320">
    <property type="entry name" value="Anti-sigma factor, zinc-finger domain"/>
    <property type="match status" value="1"/>
</dbReference>
<dbReference type="InterPro" id="IPR041916">
    <property type="entry name" value="Anti_sigma_zinc_sf"/>
</dbReference>
<dbReference type="Pfam" id="PF13490">
    <property type="entry name" value="zf-HC2"/>
    <property type="match status" value="1"/>
</dbReference>
<dbReference type="AlphaFoldDB" id="A0A7V3RG56"/>
<organism evidence="3">
    <name type="scientific">candidate division WOR-3 bacterium</name>
    <dbReference type="NCBI Taxonomy" id="2052148"/>
    <lineage>
        <taxon>Bacteria</taxon>
        <taxon>Bacteria division WOR-3</taxon>
    </lineage>
</organism>
<sequence length="247" mass="27792">MKKENKRPCGISIETLNAYIDNELSAKERLSVEEHIKSCYFCQKAIEEIKGVDELIQKMDIEEPSGEFLYGLKNKVMERIERRKNLIFKRFLPILAPIGVGIILIIIIKSEGLENPVGMKERINYNLFEERKVTEVIPSYEGVGPEASLKTESAQRLRGPKIQVSSETGLSIISEEGVSEKGSEVVIRAIVDSTGRIISVARGSSIIPEQDTILNRRLKGRKVPISKVQNQPARIFVEFKPGELDLN</sequence>
<gene>
    <name evidence="3" type="ORF">ENX68_01110</name>
</gene>
<evidence type="ECO:0000256" key="1">
    <source>
        <dbReference type="SAM" id="Phobius"/>
    </source>
</evidence>
<dbReference type="InterPro" id="IPR027383">
    <property type="entry name" value="Znf_put"/>
</dbReference>
<dbReference type="EMBL" id="DTOZ01000037">
    <property type="protein sequence ID" value="HGE77583.1"/>
    <property type="molecule type" value="Genomic_DNA"/>
</dbReference>
<evidence type="ECO:0000259" key="2">
    <source>
        <dbReference type="Pfam" id="PF13490"/>
    </source>
</evidence>
<keyword evidence="1" id="KW-1133">Transmembrane helix</keyword>
<feature type="transmembrane region" description="Helical" evidence="1">
    <location>
        <begin position="87"/>
        <end position="108"/>
    </location>
</feature>
<name>A0A7V3RG56_UNCW3</name>
<keyword evidence="1" id="KW-0472">Membrane</keyword>
<protein>
    <submittedName>
        <fullName evidence="3">Zf-HC2 domain-containing protein</fullName>
    </submittedName>
</protein>
<reference evidence="3" key="1">
    <citation type="journal article" date="2020" name="mSystems">
        <title>Genome- and Community-Level Interaction Insights into Carbon Utilization and Element Cycling Functions of Hydrothermarchaeota in Hydrothermal Sediment.</title>
        <authorList>
            <person name="Zhou Z."/>
            <person name="Liu Y."/>
            <person name="Xu W."/>
            <person name="Pan J."/>
            <person name="Luo Z.H."/>
            <person name="Li M."/>
        </authorList>
    </citation>
    <scope>NUCLEOTIDE SEQUENCE [LARGE SCALE GENOMIC DNA]</scope>
    <source>
        <strain evidence="3">SpSt-961</strain>
    </source>
</reference>
<feature type="domain" description="Putative zinc-finger" evidence="2">
    <location>
        <begin position="14"/>
        <end position="39"/>
    </location>
</feature>
<comment type="caution">
    <text evidence="3">The sequence shown here is derived from an EMBL/GenBank/DDBJ whole genome shotgun (WGS) entry which is preliminary data.</text>
</comment>
<evidence type="ECO:0000313" key="3">
    <source>
        <dbReference type="EMBL" id="HGE77583.1"/>
    </source>
</evidence>